<reference evidence="2 3" key="1">
    <citation type="submission" date="2023-11" db="EMBL/GenBank/DDBJ databases">
        <title>Halocaridina rubra genome assembly.</title>
        <authorList>
            <person name="Smith C."/>
        </authorList>
    </citation>
    <scope>NUCLEOTIDE SEQUENCE [LARGE SCALE GENOMIC DNA]</scope>
    <source>
        <strain evidence="2">EP-1</strain>
        <tissue evidence="2">Whole</tissue>
    </source>
</reference>
<name>A0AAN9AHC2_HALRR</name>
<proteinExistence type="predicted"/>
<keyword evidence="3" id="KW-1185">Reference proteome</keyword>
<protein>
    <submittedName>
        <fullName evidence="2">Uncharacterized protein</fullName>
    </submittedName>
</protein>
<dbReference type="AlphaFoldDB" id="A0AAN9AHC2"/>
<dbReference type="EMBL" id="JAXCGZ010000054">
    <property type="protein sequence ID" value="KAK7086892.1"/>
    <property type="molecule type" value="Genomic_DNA"/>
</dbReference>
<gene>
    <name evidence="2" type="ORF">SK128_012635</name>
</gene>
<comment type="caution">
    <text evidence="2">The sequence shown here is derived from an EMBL/GenBank/DDBJ whole genome shotgun (WGS) entry which is preliminary data.</text>
</comment>
<organism evidence="2 3">
    <name type="scientific">Halocaridina rubra</name>
    <name type="common">Hawaiian red shrimp</name>
    <dbReference type="NCBI Taxonomy" id="373956"/>
    <lineage>
        <taxon>Eukaryota</taxon>
        <taxon>Metazoa</taxon>
        <taxon>Ecdysozoa</taxon>
        <taxon>Arthropoda</taxon>
        <taxon>Crustacea</taxon>
        <taxon>Multicrustacea</taxon>
        <taxon>Malacostraca</taxon>
        <taxon>Eumalacostraca</taxon>
        <taxon>Eucarida</taxon>
        <taxon>Decapoda</taxon>
        <taxon>Pleocyemata</taxon>
        <taxon>Caridea</taxon>
        <taxon>Atyoidea</taxon>
        <taxon>Atyidae</taxon>
        <taxon>Halocaridina</taxon>
    </lineage>
</organism>
<feature type="compositionally biased region" description="Basic residues" evidence="1">
    <location>
        <begin position="48"/>
        <end position="57"/>
    </location>
</feature>
<evidence type="ECO:0000313" key="2">
    <source>
        <dbReference type="EMBL" id="KAK7086892.1"/>
    </source>
</evidence>
<evidence type="ECO:0000313" key="3">
    <source>
        <dbReference type="Proteomes" id="UP001381693"/>
    </source>
</evidence>
<dbReference type="Proteomes" id="UP001381693">
    <property type="component" value="Unassembled WGS sequence"/>
</dbReference>
<accession>A0AAN9AHC2</accession>
<evidence type="ECO:0000256" key="1">
    <source>
        <dbReference type="SAM" id="MobiDB-lite"/>
    </source>
</evidence>
<feature type="region of interest" description="Disordered" evidence="1">
    <location>
        <begin position="23"/>
        <end position="62"/>
    </location>
</feature>
<sequence>MEEKATTKSNRRRRERALKMKAEISSSENAAKISEDSCEEALPLVRTKPPRPRKKSSRPKDPLFEEDVIEGFAFLAFKSYEDLEECPGGSFYCSGGTWRRLGNNGPRCHMPQLALREGLTRAEFAYSLPLLQRTHTVYGTHMEYSCARSVVILKLTPLVHSNKT</sequence>